<evidence type="ECO:0000256" key="4">
    <source>
        <dbReference type="ARBA" id="ARBA00022989"/>
    </source>
</evidence>
<feature type="compositionally biased region" description="Basic and acidic residues" evidence="6">
    <location>
        <begin position="354"/>
        <end position="366"/>
    </location>
</feature>
<feature type="compositionally biased region" description="Polar residues" evidence="6">
    <location>
        <begin position="368"/>
        <end position="380"/>
    </location>
</feature>
<comment type="caution">
    <text evidence="9">The sequence shown here is derived from an EMBL/GenBank/DDBJ whole genome shotgun (WGS) entry which is preliminary data.</text>
</comment>
<proteinExistence type="predicted"/>
<organism evidence="9 10">
    <name type="scientific">Eubacterium plexicaudatum ASF492</name>
    <dbReference type="NCBI Taxonomy" id="1235802"/>
    <lineage>
        <taxon>Bacteria</taxon>
        <taxon>Bacillati</taxon>
        <taxon>Bacillota</taxon>
        <taxon>Clostridia</taxon>
        <taxon>Eubacteriales</taxon>
        <taxon>Eubacteriaceae</taxon>
        <taxon>Eubacterium</taxon>
    </lineage>
</organism>
<dbReference type="PATRIC" id="fig|1235802.3.peg.3282"/>
<evidence type="ECO:0000256" key="5">
    <source>
        <dbReference type="ARBA" id="ARBA00023136"/>
    </source>
</evidence>
<feature type="transmembrane region" description="Helical" evidence="7">
    <location>
        <begin position="51"/>
        <end position="73"/>
    </location>
</feature>
<dbReference type="AlphaFoldDB" id="N2AEQ0"/>
<feature type="compositionally biased region" description="Polar residues" evidence="6">
    <location>
        <begin position="340"/>
        <end position="353"/>
    </location>
</feature>
<dbReference type="PROSITE" id="PS51849">
    <property type="entry name" value="RSGI_N"/>
    <property type="match status" value="1"/>
</dbReference>
<dbReference type="InterPro" id="IPR055431">
    <property type="entry name" value="RsgI_M"/>
</dbReference>
<keyword evidence="5 7" id="KW-0472">Membrane</keyword>
<dbReference type="STRING" id="1235802.C823_03102"/>
<dbReference type="InterPro" id="IPR024449">
    <property type="entry name" value="Anti-sigma_RsgI_N"/>
</dbReference>
<feature type="compositionally biased region" description="Low complexity" evidence="6">
    <location>
        <begin position="286"/>
        <end position="307"/>
    </location>
</feature>
<sequence length="501" mass="52608">MKAVIVECSNGAAVALCDDGSFRKLKNKGYSIGQELFIKEKHHSNRMVQKLSICASLALVLLSFAGIGSHSYVEPYSYVSLDINPSIEYALNRYDKVISVSGINTEGQQVVSSIESDIKNQNITTALGVTIGQLEKEHYISQEEYNHVIVSVYSTNNTKAQSIASRVNTFSVEKSNICSIDTIPVSKEVKDDADSLGITPGKLALIHAVAETTSDSNFDVSMWTDKTVSELETTIQQASSQNPDNGAQPASANVVNSEYLSSVLDDNAANKPNNSTAAAMDATQGASSASADKQTTTTDDSATGSGTNNSVSAEKPDHSGNTIPPASNGSADSAAKPDTSDPSNAADQNSSANHSDKNTSSNKDESDGTSSSKDPATDSTSSEKEDSASGSGSNTDDSLTEDSSGKKDPYPLPDDTTASEDTTSKDTTSEDSLQEDTNGVNSAYTDSSDKDANHSGNSHTDQSVSDKQTADAGLSDQTATDKNQYETSSDDNRSESSSTVN</sequence>
<keyword evidence="10" id="KW-1185">Reference proteome</keyword>
<feature type="compositionally biased region" description="Polar residues" evidence="6">
    <location>
        <begin position="388"/>
        <end position="397"/>
    </location>
</feature>
<dbReference type="HOGENOM" id="CLU_543751_0_0_9"/>
<evidence type="ECO:0000256" key="3">
    <source>
        <dbReference type="ARBA" id="ARBA00022692"/>
    </source>
</evidence>
<dbReference type="eggNOG" id="ENOG5032YNU">
    <property type="taxonomic scope" value="Bacteria"/>
</dbReference>
<evidence type="ECO:0000256" key="7">
    <source>
        <dbReference type="SAM" id="Phobius"/>
    </source>
</evidence>
<gene>
    <name evidence="9" type="ORF">C823_03102</name>
</gene>
<evidence type="ECO:0000313" key="9">
    <source>
        <dbReference type="EMBL" id="EMZ24650.1"/>
    </source>
</evidence>
<keyword evidence="2" id="KW-1003">Cell membrane</keyword>
<protein>
    <recommendedName>
        <fullName evidence="8">RsgI N-terminal anti-sigma domain-containing protein</fullName>
    </recommendedName>
</protein>
<feature type="compositionally biased region" description="Polar residues" evidence="6">
    <location>
        <begin position="319"/>
        <end position="331"/>
    </location>
</feature>
<reference evidence="9 10" key="1">
    <citation type="journal article" date="2014" name="Genome Announc.">
        <title>Draft genome sequences of the altered schaedler flora, a defined bacterial community from gnotobiotic mice.</title>
        <authorList>
            <person name="Wannemuehler M.J."/>
            <person name="Overstreet A.M."/>
            <person name="Ward D.V."/>
            <person name="Phillips G.J."/>
        </authorList>
    </citation>
    <scope>NUCLEOTIDE SEQUENCE [LARGE SCALE GENOMIC DNA]</scope>
    <source>
        <strain evidence="9 10">ASF492</strain>
    </source>
</reference>
<comment type="subcellular location">
    <subcellularLocation>
        <location evidence="1">Cell membrane</location>
        <topology evidence="1">Single-pass membrane protein</topology>
    </subcellularLocation>
</comment>
<feature type="domain" description="RsgI N-terminal anti-sigma" evidence="8">
    <location>
        <begin position="1"/>
        <end position="47"/>
    </location>
</feature>
<evidence type="ECO:0000259" key="8">
    <source>
        <dbReference type="PROSITE" id="PS51849"/>
    </source>
</evidence>
<dbReference type="Pfam" id="PF23750">
    <property type="entry name" value="RsgI_M"/>
    <property type="match status" value="1"/>
</dbReference>
<feature type="compositionally biased region" description="Polar residues" evidence="6">
    <location>
        <begin position="435"/>
        <end position="446"/>
    </location>
</feature>
<evidence type="ECO:0000256" key="1">
    <source>
        <dbReference type="ARBA" id="ARBA00004162"/>
    </source>
</evidence>
<name>N2AEQ0_9FIRM</name>
<dbReference type="EMBL" id="AQFT01000095">
    <property type="protein sequence ID" value="EMZ24650.1"/>
    <property type="molecule type" value="Genomic_DNA"/>
</dbReference>
<keyword evidence="3 7" id="KW-0812">Transmembrane</keyword>
<dbReference type="OrthoDB" id="9800626at2"/>
<evidence type="ECO:0000313" key="10">
    <source>
        <dbReference type="Proteomes" id="UP000012589"/>
    </source>
</evidence>
<feature type="region of interest" description="Disordered" evidence="6">
    <location>
        <begin position="265"/>
        <end position="501"/>
    </location>
</feature>
<dbReference type="Proteomes" id="UP000012589">
    <property type="component" value="Unassembled WGS sequence"/>
</dbReference>
<evidence type="ECO:0000256" key="2">
    <source>
        <dbReference type="ARBA" id="ARBA00022475"/>
    </source>
</evidence>
<keyword evidence="4 7" id="KW-1133">Transmembrane helix</keyword>
<evidence type="ECO:0000256" key="6">
    <source>
        <dbReference type="SAM" id="MobiDB-lite"/>
    </source>
</evidence>
<accession>N2AEQ0</accession>
<dbReference type="GO" id="GO:0005886">
    <property type="term" value="C:plasma membrane"/>
    <property type="evidence" value="ECO:0007669"/>
    <property type="project" value="UniProtKB-SubCell"/>
</dbReference>
<feature type="compositionally biased region" description="Polar residues" evidence="6">
    <location>
        <begin position="454"/>
        <end position="467"/>
    </location>
</feature>